<feature type="compositionally biased region" description="Polar residues" evidence="1">
    <location>
        <begin position="150"/>
        <end position="177"/>
    </location>
</feature>
<feature type="region of interest" description="Disordered" evidence="1">
    <location>
        <begin position="315"/>
        <end position="374"/>
    </location>
</feature>
<evidence type="ECO:0000256" key="1">
    <source>
        <dbReference type="SAM" id="MobiDB-lite"/>
    </source>
</evidence>
<protein>
    <submittedName>
        <fullName evidence="3">Flocculation protein FLO11-like</fullName>
    </submittedName>
</protein>
<reference evidence="3" key="1">
    <citation type="submission" date="2016-11" db="UniProtKB">
        <authorList>
            <consortium name="WormBaseParasite"/>
        </authorList>
    </citation>
    <scope>IDENTIFICATION</scope>
</reference>
<dbReference type="WBParaSite" id="Hba_13051">
    <property type="protein sequence ID" value="Hba_13051"/>
    <property type="gene ID" value="Hba_13051"/>
</dbReference>
<dbReference type="Proteomes" id="UP000095283">
    <property type="component" value="Unplaced"/>
</dbReference>
<evidence type="ECO:0000313" key="3">
    <source>
        <dbReference type="WBParaSite" id="Hba_13051"/>
    </source>
</evidence>
<feature type="compositionally biased region" description="Polar residues" evidence="1">
    <location>
        <begin position="362"/>
        <end position="371"/>
    </location>
</feature>
<feature type="region of interest" description="Disordered" evidence="1">
    <location>
        <begin position="213"/>
        <end position="292"/>
    </location>
</feature>
<feature type="compositionally biased region" description="Polar residues" evidence="1">
    <location>
        <begin position="278"/>
        <end position="292"/>
    </location>
</feature>
<accession>A0A1I7X6M7</accession>
<dbReference type="AlphaFoldDB" id="A0A1I7X6M7"/>
<sequence>MPDFVRPETNGSVIMSPPVQPKPSWAATSPGPSTSTVVQGSRRHLPVTPSDRSASMCIDFLLQFVLFCTDINVSLCRSSSEGEFAQSGVIRRPHKPSSMTRREANLARFALHAARISDSVFLFPSLNSIIIFYLFIFSPLPEEESSPESHASTRSTSPRRSLATPSSYDSSHNQTAPPTHHEDARSIDSGVVQSDHSNPQQILTLSVSSLTPFSVPSAEASSPRRISQSEISTSRVAQSASGTSLVTPPPIPPRTSPVPSEHRPSPVPSIDLQPRKISMSSTASTKRAGTSNDSMNIIETMKPLKIYIKQSVRSDSPSASFMSSPEDDSISRIDSSRLHSEGSNQSITPLEESQLLADETETTPTIRSSASPDDIVVAEEPGAAFRRRTTLFLLSCFYPSEYQVTVSIEEFFAEVEKLPVVM</sequence>
<feature type="region of interest" description="Disordered" evidence="1">
    <location>
        <begin position="145"/>
        <end position="184"/>
    </location>
</feature>
<proteinExistence type="predicted"/>
<feature type="compositionally biased region" description="Polar residues" evidence="1">
    <location>
        <begin position="26"/>
        <end position="39"/>
    </location>
</feature>
<organism evidence="2 3">
    <name type="scientific">Heterorhabditis bacteriophora</name>
    <name type="common">Entomopathogenic nematode worm</name>
    <dbReference type="NCBI Taxonomy" id="37862"/>
    <lineage>
        <taxon>Eukaryota</taxon>
        <taxon>Metazoa</taxon>
        <taxon>Ecdysozoa</taxon>
        <taxon>Nematoda</taxon>
        <taxon>Chromadorea</taxon>
        <taxon>Rhabditida</taxon>
        <taxon>Rhabditina</taxon>
        <taxon>Rhabditomorpha</taxon>
        <taxon>Strongyloidea</taxon>
        <taxon>Heterorhabditidae</taxon>
        <taxon>Heterorhabditis</taxon>
    </lineage>
</organism>
<feature type="compositionally biased region" description="Low complexity" evidence="1">
    <location>
        <begin position="315"/>
        <end position="324"/>
    </location>
</feature>
<feature type="compositionally biased region" description="Polar residues" evidence="1">
    <location>
        <begin position="224"/>
        <end position="242"/>
    </location>
</feature>
<evidence type="ECO:0000313" key="2">
    <source>
        <dbReference type="Proteomes" id="UP000095283"/>
    </source>
</evidence>
<feature type="region of interest" description="Disordered" evidence="1">
    <location>
        <begin position="1"/>
        <end position="50"/>
    </location>
</feature>
<name>A0A1I7X6M7_HETBA</name>
<feature type="compositionally biased region" description="Pro residues" evidence="1">
    <location>
        <begin position="247"/>
        <end position="256"/>
    </location>
</feature>
<keyword evidence="2" id="KW-1185">Reference proteome</keyword>
<feature type="compositionally biased region" description="Basic and acidic residues" evidence="1">
    <location>
        <begin position="329"/>
        <end position="340"/>
    </location>
</feature>